<evidence type="ECO:0000256" key="1">
    <source>
        <dbReference type="ARBA" id="ARBA00002668"/>
    </source>
</evidence>
<dbReference type="PANTHER" id="PTHR31060">
    <property type="entry name" value="OSJNBA0011J08.25 PROTEIN-RELATED"/>
    <property type="match status" value="1"/>
</dbReference>
<dbReference type="Proteomes" id="UP001153555">
    <property type="component" value="Unassembled WGS sequence"/>
</dbReference>
<organism evidence="5 6">
    <name type="scientific">Striga hermonthica</name>
    <name type="common">Purple witchweed</name>
    <name type="synonym">Buchnera hermonthica</name>
    <dbReference type="NCBI Taxonomy" id="68872"/>
    <lineage>
        <taxon>Eukaryota</taxon>
        <taxon>Viridiplantae</taxon>
        <taxon>Streptophyta</taxon>
        <taxon>Embryophyta</taxon>
        <taxon>Tracheophyta</taxon>
        <taxon>Spermatophyta</taxon>
        <taxon>Magnoliopsida</taxon>
        <taxon>eudicotyledons</taxon>
        <taxon>Gunneridae</taxon>
        <taxon>Pentapetalae</taxon>
        <taxon>asterids</taxon>
        <taxon>lamiids</taxon>
        <taxon>Lamiales</taxon>
        <taxon>Orobanchaceae</taxon>
        <taxon>Buchnereae</taxon>
        <taxon>Striga</taxon>
    </lineage>
</organism>
<dbReference type="Pfam" id="PF25553">
    <property type="entry name" value="BTB-POZ_ANK-like"/>
    <property type="match status" value="1"/>
</dbReference>
<sequence>MPVLSTPEPANLTATKNAFISAVQFATSSNGPCPTLGYGPRVSAQEQVEYMLANDECSLSSNHDILSEARTALSRTLSSFERQLSESSEEGIARGLLDLEWMCGVSPRMGLMAEFVSGWIDSSERILKAVEARGLGQGFRAGIARVVYRVLDAVGYGSVILRAAGRVRLLKLWVPFVRRSRDEVLDGWLEGERDGDVWEGIEGAIVSIVSGLPSDDQAEILEEWMDGGDRARYPDLSEAFEVWCFRSKSAKRRLGFSIV</sequence>
<accession>A0A9N7P5M2</accession>
<name>A0A9N7P5M2_STRHE</name>
<keyword evidence="3" id="KW-0833">Ubl conjugation pathway</keyword>
<comment type="caution">
    <text evidence="5">The sequence shown here is derived from an EMBL/GenBank/DDBJ whole genome shotgun (WGS) entry which is preliminary data.</text>
</comment>
<dbReference type="InterPro" id="IPR038920">
    <property type="entry name" value="At3g05675-like"/>
</dbReference>
<dbReference type="PANTHER" id="PTHR31060:SF7">
    <property type="entry name" value="OS06G0129200 PROTEIN"/>
    <property type="match status" value="1"/>
</dbReference>
<gene>
    <name evidence="5" type="ORF">SHERM_09022</name>
</gene>
<evidence type="ECO:0000313" key="6">
    <source>
        <dbReference type="Proteomes" id="UP001153555"/>
    </source>
</evidence>
<feature type="domain" description="At3g05675-like ankyrin-like" evidence="4">
    <location>
        <begin position="58"/>
        <end position="247"/>
    </location>
</feature>
<comment type="pathway">
    <text evidence="2">Protein modification; protein ubiquitination.</text>
</comment>
<reference evidence="5" key="1">
    <citation type="submission" date="2019-12" db="EMBL/GenBank/DDBJ databases">
        <authorList>
            <person name="Scholes J."/>
        </authorList>
    </citation>
    <scope>NUCLEOTIDE SEQUENCE</scope>
</reference>
<keyword evidence="6" id="KW-1185">Reference proteome</keyword>
<dbReference type="OrthoDB" id="1878759at2759"/>
<comment type="function">
    <text evidence="1">May act as a substrate-specific adapter of an E3 ubiquitin-protein ligase complex (CUL3-RBX1-BTB) which mediates the ubiquitination and subsequent proteasomal degradation of target proteins.</text>
</comment>
<evidence type="ECO:0000256" key="2">
    <source>
        <dbReference type="ARBA" id="ARBA00004906"/>
    </source>
</evidence>
<proteinExistence type="predicted"/>
<protein>
    <recommendedName>
        <fullName evidence="4">At3g05675-like ankyrin-like domain-containing protein</fullName>
    </recommendedName>
</protein>
<dbReference type="EMBL" id="CACSLK010035018">
    <property type="protein sequence ID" value="CAA0843244.1"/>
    <property type="molecule type" value="Genomic_DNA"/>
</dbReference>
<evidence type="ECO:0000313" key="5">
    <source>
        <dbReference type="EMBL" id="CAA0843244.1"/>
    </source>
</evidence>
<evidence type="ECO:0000256" key="3">
    <source>
        <dbReference type="ARBA" id="ARBA00022786"/>
    </source>
</evidence>
<dbReference type="InterPro" id="IPR058039">
    <property type="entry name" value="At3g05675-like_ankyrin"/>
</dbReference>
<dbReference type="AlphaFoldDB" id="A0A9N7P5M2"/>
<evidence type="ECO:0000259" key="4">
    <source>
        <dbReference type="Pfam" id="PF25553"/>
    </source>
</evidence>